<dbReference type="Proteomes" id="UP000681594">
    <property type="component" value="Unassembled WGS sequence"/>
</dbReference>
<proteinExistence type="predicted"/>
<dbReference type="Pfam" id="PF13333">
    <property type="entry name" value="rve_2"/>
    <property type="match status" value="1"/>
</dbReference>
<dbReference type="EMBL" id="JAGIZB010000046">
    <property type="protein sequence ID" value="MBP0447626.1"/>
    <property type="molecule type" value="Genomic_DNA"/>
</dbReference>
<keyword evidence="3" id="KW-1185">Reference proteome</keyword>
<comment type="caution">
    <text evidence="2">The sequence shown here is derived from an EMBL/GenBank/DDBJ whole genome shotgun (WGS) entry which is preliminary data.</text>
</comment>
<feature type="domain" description="Integrase catalytic" evidence="1">
    <location>
        <begin position="39"/>
        <end position="68"/>
    </location>
</feature>
<reference evidence="2 3" key="1">
    <citation type="submission" date="2021-03" db="EMBL/GenBank/DDBJ databases">
        <authorList>
            <person name="So Y."/>
        </authorList>
    </citation>
    <scope>NUCLEOTIDE SEQUENCE [LARGE SCALE GENOMIC DNA]</scope>
    <source>
        <strain evidence="2 3">SSH11</strain>
    </source>
</reference>
<dbReference type="RefSeq" id="WP_209381893.1">
    <property type="nucleotide sequence ID" value="NZ_JAGIZB010000046.1"/>
</dbReference>
<dbReference type="InterPro" id="IPR001584">
    <property type="entry name" value="Integrase_cat-core"/>
</dbReference>
<organism evidence="2 3">
    <name type="scientific">Pararoseomonas baculiformis</name>
    <dbReference type="NCBI Taxonomy" id="2820812"/>
    <lineage>
        <taxon>Bacteria</taxon>
        <taxon>Pseudomonadati</taxon>
        <taxon>Pseudomonadota</taxon>
        <taxon>Alphaproteobacteria</taxon>
        <taxon>Acetobacterales</taxon>
        <taxon>Acetobacteraceae</taxon>
        <taxon>Pararoseomonas</taxon>
    </lineage>
</organism>
<accession>A0ABS4AL74</accession>
<evidence type="ECO:0000259" key="1">
    <source>
        <dbReference type="Pfam" id="PF13333"/>
    </source>
</evidence>
<protein>
    <submittedName>
        <fullName evidence="2">IS3 family transposase</fullName>
    </submittedName>
</protein>
<evidence type="ECO:0000313" key="2">
    <source>
        <dbReference type="EMBL" id="MBP0447626.1"/>
    </source>
</evidence>
<evidence type="ECO:0000313" key="3">
    <source>
        <dbReference type="Proteomes" id="UP000681594"/>
    </source>
</evidence>
<feature type="non-terminal residue" evidence="2">
    <location>
        <position position="1"/>
    </location>
</feature>
<name>A0ABS4AL74_9PROT</name>
<sequence length="82" mass="9171">VIRWICAFVSQNRSAMAAPPAAMESVNEIRRYPALTGPEPKAAVFDYIEIFYNRQRLHSGIGYRTPAEARINMSESVMPLAA</sequence>
<gene>
    <name evidence="2" type="ORF">J8J14_22975</name>
</gene>